<dbReference type="Gene3D" id="3.20.20.80">
    <property type="entry name" value="Glycosidases"/>
    <property type="match status" value="1"/>
</dbReference>
<dbReference type="GO" id="GO:0030246">
    <property type="term" value="F:carbohydrate binding"/>
    <property type="evidence" value="ECO:0007669"/>
    <property type="project" value="InterPro"/>
</dbReference>
<evidence type="ECO:0000256" key="1">
    <source>
        <dbReference type="ARBA" id="ARBA00022729"/>
    </source>
</evidence>
<accession>A0A5M8QNG9</accession>
<proteinExistence type="predicted"/>
<dbReference type="SMART" id="SM00635">
    <property type="entry name" value="BID_2"/>
    <property type="match status" value="4"/>
</dbReference>
<gene>
    <name evidence="3" type="ORF">FOE74_04450</name>
</gene>
<dbReference type="InterPro" id="IPR026444">
    <property type="entry name" value="Secre_tail"/>
</dbReference>
<dbReference type="EMBL" id="VKKZ01000010">
    <property type="protein sequence ID" value="KAA6437757.1"/>
    <property type="molecule type" value="Genomic_DNA"/>
</dbReference>
<dbReference type="Pfam" id="PF18962">
    <property type="entry name" value="Por_Secre_tail"/>
    <property type="match status" value="1"/>
</dbReference>
<dbReference type="InterPro" id="IPR008964">
    <property type="entry name" value="Invasin/intimin_cell_adhesion"/>
</dbReference>
<dbReference type="SUPFAM" id="SSF49373">
    <property type="entry name" value="Invasin/intimin cell-adhesion fragments"/>
    <property type="match status" value="2"/>
</dbReference>
<dbReference type="InterPro" id="IPR005084">
    <property type="entry name" value="CBM6"/>
</dbReference>
<reference evidence="3 4" key="2">
    <citation type="submission" date="2019-09" db="EMBL/GenBank/DDBJ databases">
        <title>A bacterium isolated from glacier soil.</title>
        <authorList>
            <person name="Liu Q."/>
        </authorList>
    </citation>
    <scope>NUCLEOTIDE SEQUENCE [LARGE SCALE GENOMIC DNA]</scope>
    <source>
        <strain evidence="3 4">MDT1-10-3</strain>
    </source>
</reference>
<dbReference type="Proteomes" id="UP000323866">
    <property type="component" value="Unassembled WGS sequence"/>
</dbReference>
<evidence type="ECO:0000259" key="2">
    <source>
        <dbReference type="PROSITE" id="PS51175"/>
    </source>
</evidence>
<comment type="caution">
    <text evidence="3">The sequence shown here is derived from an EMBL/GenBank/DDBJ whole genome shotgun (WGS) entry which is preliminary data.</text>
</comment>
<dbReference type="SUPFAM" id="SSF49785">
    <property type="entry name" value="Galactose-binding domain-like"/>
    <property type="match status" value="3"/>
</dbReference>
<dbReference type="NCBIfam" id="TIGR04183">
    <property type="entry name" value="Por_Secre_tail"/>
    <property type="match status" value="1"/>
</dbReference>
<sequence length="1666" mass="177236">MFKQRLLILLFFTLIGQTGHSKDKIRTNSSSLSGHFHKEQALLSKRTGSLNHLIQNLWPSGNLVFSKGNTAFEETGEANTSTESSSSSIATYADLLNQFMAFATHQPLPGLIQAESYDAMSGMQKENTNDTGGGQQLGNVKHNGWADYKVNVAFAGKYTFSFRVSSPSGSGSIEIRSASGTTLAALPVPATGGWNSYATVRTTANLTAGEQTLRIFAPKSGWNLNWFEATATAPVTLPQASITFGALPGKTVGDAPFDLTASSTNTGTPVTFASSNPAVVAVSNATGKWVATVAGPGSATITASQAAGSGFTAANSVSQSLTVAAAPAPAPITPPKPIPGLIQAEAYDAMSGVQRETTGDMGGGQNLSYIDNGDWMDYRVNVTSAGAYSLALRVASPGGGSVEVRSSSGAVLTTVSVPMTGGWHIYTTVQTTVSLPAGEQTLRFFATRGGWNFNWFEASAATASLPQAVITFGGLPGKTVGDAAFDLVASSTNAATAITFASSNPAVVSVSNATGKWLATVHAAGTAVITASQAAGTGFTAANNVSQTQSVAAAPAPALVPSLITFAALPGKTVGDAAFDLVASSNNTASPITFTSSNPSVVSVSNATGKWRATVLAAGTATITASQAASAGYTAANSVSQVQTVAGAPTPMPSPTPSASKPIPGLIQAESYDAFSGTIQKETTGDTGGGENLGYISDNNWLDYKVNVTAAGTYSLGFRVASPSSTGFIEVRAANGTVLGSTDVPNTGGWQTYATTEAVVNLLAGEQTLRLQIVKGGFNLNWIETAKSLPQAVITFHSLGGKVLGDAPFELVASSTNTSTPIIFSSSNTSVVSVSNSTGKWLAKVVGTGTTSITASQAGSSTYKAATSVARSLSVTSTNAGGLASNDDEDPALKKGNEANRVTGIVPIEKYDVYNLNNTRYLDALVDKNTDWVEYGHGMLLEVAETYFDVRDYHVKLSQLQIFNNSFGDYGTADAEWYYVPKGKFPKDRVLLGKHRGKPYLQYSNFPTTPLDEPVEISWIIRKGPTYMPREVSIVGSYIPKPAKVFESVPKKPFKNHLGNNSFVWDFTDPNSQSTVVPSKLEAAKPFIGGFRFYMDATTFEASREVYTFNPTSAGWWNYDILFSTLKDHNLPVLACIRGQSGPMLQSYPSGERDMEKVPVYYGANFEDPASYKENAQLGFQTAARYGTGRNADGSSRTEYLLTKAKVQSSRYTSSNGETSSSINNLKVGLGTLTYIQHDNERDKWWKGRQGYQTGREYAANMSAFYDGHKGALGPGVGVKDADPNMKVVTTGIALANTYYFQGMLDWCREFRGYKKDSNGNLLLDKNGAAIVDFPADIIAFHNYLNNGGQQHSGSRGVAPELGGIEEIAGRFVKFAKEKLPGVEVWQTETGYDTRSTSSQAAIAIGSKSQDITQADWNLRIALLNWKVGVDRTMYYMLYDTPLNTSWDLYTRSGFINNDQTRRPAADFFKQAGDLMGSYIYNRTLSTDPYILEGTNGSDKVYACWIPDEKGRTATYTLDLGSAAYAYIYTPRAGSDQMTMQRVPTSGGKVNISVTETPIFVKTSASVSATSSSMAKVDTGLGTVNLYPNPTSESINIDLQSEDVTNKVEVKITSMTSGKLYQTLEFEKTTPAFHQNLNLKALPVGGYVIEITQGSRKDVKKFFKVQ</sequence>
<name>A0A5M8QNG9_9BACT</name>
<dbReference type="InterPro" id="IPR008979">
    <property type="entry name" value="Galactose-bd-like_sf"/>
</dbReference>
<evidence type="ECO:0000313" key="4">
    <source>
        <dbReference type="Proteomes" id="UP000323866"/>
    </source>
</evidence>
<organism evidence="3 4">
    <name type="scientific">Rufibacter glacialis</name>
    <dbReference type="NCBI Taxonomy" id="1259555"/>
    <lineage>
        <taxon>Bacteria</taxon>
        <taxon>Pseudomonadati</taxon>
        <taxon>Bacteroidota</taxon>
        <taxon>Cytophagia</taxon>
        <taxon>Cytophagales</taxon>
        <taxon>Hymenobacteraceae</taxon>
        <taxon>Rufibacter</taxon>
    </lineage>
</organism>
<keyword evidence="1" id="KW-0732">Signal</keyword>
<dbReference type="InterPro" id="IPR006584">
    <property type="entry name" value="Cellulose-bd_IV"/>
</dbReference>
<dbReference type="InterPro" id="IPR017853">
    <property type="entry name" value="GH"/>
</dbReference>
<dbReference type="SUPFAM" id="SSF51445">
    <property type="entry name" value="(Trans)glycosidases"/>
    <property type="match status" value="1"/>
</dbReference>
<dbReference type="OrthoDB" id="177731at2"/>
<feature type="domain" description="CBM6" evidence="2">
    <location>
        <begin position="340"/>
        <end position="459"/>
    </location>
</feature>
<dbReference type="Pfam" id="PF03422">
    <property type="entry name" value="CBM_6"/>
    <property type="match status" value="3"/>
</dbReference>
<dbReference type="Gene3D" id="2.60.40.1080">
    <property type="match status" value="4"/>
</dbReference>
<feature type="domain" description="CBM6" evidence="2">
    <location>
        <begin position="110"/>
        <end position="230"/>
    </location>
</feature>
<dbReference type="CDD" id="cd04080">
    <property type="entry name" value="CBM6_cellulase-like"/>
    <property type="match status" value="3"/>
</dbReference>
<evidence type="ECO:0000313" key="3">
    <source>
        <dbReference type="EMBL" id="KAA6437757.1"/>
    </source>
</evidence>
<feature type="domain" description="CBM6" evidence="2">
    <location>
        <begin position="665"/>
        <end position="786"/>
    </location>
</feature>
<dbReference type="InterPro" id="IPR003343">
    <property type="entry name" value="Big_2"/>
</dbReference>
<protein>
    <submittedName>
        <fullName evidence="3">Carbohydrate-binding protein</fullName>
    </submittedName>
</protein>
<dbReference type="SMART" id="SM00606">
    <property type="entry name" value="CBD_IV"/>
    <property type="match status" value="3"/>
</dbReference>
<dbReference type="PROSITE" id="PS51175">
    <property type="entry name" value="CBM6"/>
    <property type="match status" value="3"/>
</dbReference>
<reference evidence="3 4" key="1">
    <citation type="submission" date="2019-07" db="EMBL/GenBank/DDBJ databases">
        <authorList>
            <person name="Qu J.-H."/>
        </authorList>
    </citation>
    <scope>NUCLEOTIDE SEQUENCE [LARGE SCALE GENOMIC DNA]</scope>
    <source>
        <strain evidence="3 4">MDT1-10-3</strain>
    </source>
</reference>
<dbReference type="Gene3D" id="2.60.120.260">
    <property type="entry name" value="Galactose-binding domain-like"/>
    <property type="match status" value="3"/>
</dbReference>